<protein>
    <submittedName>
        <fullName evidence="2">(diamondback moth) hypothetical protein</fullName>
    </submittedName>
</protein>
<dbReference type="GO" id="GO:0019901">
    <property type="term" value="F:protein kinase binding"/>
    <property type="evidence" value="ECO:0007669"/>
    <property type="project" value="TreeGrafter"/>
</dbReference>
<evidence type="ECO:0000313" key="3">
    <source>
        <dbReference type="Proteomes" id="UP000653454"/>
    </source>
</evidence>
<reference evidence="2" key="1">
    <citation type="submission" date="2020-11" db="EMBL/GenBank/DDBJ databases">
        <authorList>
            <person name="Whiteford S."/>
        </authorList>
    </citation>
    <scope>NUCLEOTIDE SEQUENCE</scope>
</reference>
<dbReference type="Gene3D" id="1.10.1540.10">
    <property type="entry name" value="BEACH domain"/>
    <property type="match status" value="1"/>
</dbReference>
<dbReference type="InterPro" id="IPR000409">
    <property type="entry name" value="BEACH_dom"/>
</dbReference>
<dbReference type="GO" id="GO:0008104">
    <property type="term" value="P:intracellular protein localization"/>
    <property type="evidence" value="ECO:0007669"/>
    <property type="project" value="TreeGrafter"/>
</dbReference>
<dbReference type="AlphaFoldDB" id="A0A8S4G1Y6"/>
<organism evidence="2 3">
    <name type="scientific">Plutella xylostella</name>
    <name type="common">Diamondback moth</name>
    <name type="synonym">Plutella maculipennis</name>
    <dbReference type="NCBI Taxonomy" id="51655"/>
    <lineage>
        <taxon>Eukaryota</taxon>
        <taxon>Metazoa</taxon>
        <taxon>Ecdysozoa</taxon>
        <taxon>Arthropoda</taxon>
        <taxon>Hexapoda</taxon>
        <taxon>Insecta</taxon>
        <taxon>Pterygota</taxon>
        <taxon>Neoptera</taxon>
        <taxon>Endopterygota</taxon>
        <taxon>Lepidoptera</taxon>
        <taxon>Glossata</taxon>
        <taxon>Ditrysia</taxon>
        <taxon>Yponomeutoidea</taxon>
        <taxon>Plutellidae</taxon>
        <taxon>Plutella</taxon>
    </lineage>
</organism>
<accession>A0A8S4G1Y6</accession>
<dbReference type="PANTHER" id="PTHR13743">
    <property type="entry name" value="BEIGE/BEACH-RELATED"/>
    <property type="match status" value="1"/>
</dbReference>
<dbReference type="PROSITE" id="PS50197">
    <property type="entry name" value="BEACH"/>
    <property type="match status" value="1"/>
</dbReference>
<sequence>MPSSDYHRPLLSKRASMMSPRQLMRNSNMTQKWQRREISNFEYLMFLNTIAGESYLLSGDFCSPGTFGIKLQ</sequence>
<dbReference type="Proteomes" id="UP000653454">
    <property type="component" value="Unassembled WGS sequence"/>
</dbReference>
<dbReference type="SUPFAM" id="SSF81837">
    <property type="entry name" value="BEACH domain"/>
    <property type="match status" value="1"/>
</dbReference>
<dbReference type="PANTHER" id="PTHR13743:SF162">
    <property type="entry name" value="NEUROBEACHIN"/>
    <property type="match status" value="1"/>
</dbReference>
<comment type="caution">
    <text evidence="2">The sequence shown here is derived from an EMBL/GenBank/DDBJ whole genome shotgun (WGS) entry which is preliminary data.</text>
</comment>
<feature type="domain" description="BEACH" evidence="1">
    <location>
        <begin position="18"/>
        <end position="72"/>
    </location>
</feature>
<dbReference type="InterPro" id="IPR036372">
    <property type="entry name" value="BEACH_dom_sf"/>
</dbReference>
<evidence type="ECO:0000259" key="1">
    <source>
        <dbReference type="PROSITE" id="PS50197"/>
    </source>
</evidence>
<name>A0A8S4G1Y6_PLUXY</name>
<dbReference type="EMBL" id="CAJHNJ030000056">
    <property type="protein sequence ID" value="CAG9133048.1"/>
    <property type="molecule type" value="Genomic_DNA"/>
</dbReference>
<dbReference type="GO" id="GO:0005829">
    <property type="term" value="C:cytosol"/>
    <property type="evidence" value="ECO:0007669"/>
    <property type="project" value="TreeGrafter"/>
</dbReference>
<evidence type="ECO:0000313" key="2">
    <source>
        <dbReference type="EMBL" id="CAG9133048.1"/>
    </source>
</evidence>
<keyword evidence="3" id="KW-1185">Reference proteome</keyword>
<dbReference type="Pfam" id="PF02138">
    <property type="entry name" value="Beach"/>
    <property type="match status" value="1"/>
</dbReference>
<dbReference type="GO" id="GO:0016020">
    <property type="term" value="C:membrane"/>
    <property type="evidence" value="ECO:0007669"/>
    <property type="project" value="TreeGrafter"/>
</dbReference>
<dbReference type="InterPro" id="IPR050865">
    <property type="entry name" value="BEACH_Domain"/>
</dbReference>
<gene>
    <name evidence="2" type="ORF">PLXY2_LOCUS11304</name>
</gene>
<proteinExistence type="predicted"/>